<sequence>MFGALLQGGSRAGPNNESPSLSQENFIPCCFFFSLNPPSFAMFAWKPSNSFAVAKSLLCLSFPFFEFIFQSSHD</sequence>
<name>A0AAV7GUB0_DENCH</name>
<evidence type="ECO:0000256" key="1">
    <source>
        <dbReference type="SAM" id="MobiDB-lite"/>
    </source>
</evidence>
<accession>A0AAV7GUB0</accession>
<keyword evidence="3" id="KW-1185">Reference proteome</keyword>
<dbReference type="Proteomes" id="UP000775213">
    <property type="component" value="Unassembled WGS sequence"/>
</dbReference>
<organism evidence="2 3">
    <name type="scientific">Dendrobium chrysotoxum</name>
    <name type="common">Orchid</name>
    <dbReference type="NCBI Taxonomy" id="161865"/>
    <lineage>
        <taxon>Eukaryota</taxon>
        <taxon>Viridiplantae</taxon>
        <taxon>Streptophyta</taxon>
        <taxon>Embryophyta</taxon>
        <taxon>Tracheophyta</taxon>
        <taxon>Spermatophyta</taxon>
        <taxon>Magnoliopsida</taxon>
        <taxon>Liliopsida</taxon>
        <taxon>Asparagales</taxon>
        <taxon>Orchidaceae</taxon>
        <taxon>Epidendroideae</taxon>
        <taxon>Malaxideae</taxon>
        <taxon>Dendrobiinae</taxon>
        <taxon>Dendrobium</taxon>
    </lineage>
</organism>
<evidence type="ECO:0000313" key="3">
    <source>
        <dbReference type="Proteomes" id="UP000775213"/>
    </source>
</evidence>
<evidence type="ECO:0000313" key="2">
    <source>
        <dbReference type="EMBL" id="KAH0459139.1"/>
    </source>
</evidence>
<feature type="region of interest" description="Disordered" evidence="1">
    <location>
        <begin position="1"/>
        <end position="20"/>
    </location>
</feature>
<reference evidence="2 3" key="1">
    <citation type="journal article" date="2021" name="Hortic Res">
        <title>Chromosome-scale assembly of the Dendrobium chrysotoxum genome enhances the understanding of orchid evolution.</title>
        <authorList>
            <person name="Zhang Y."/>
            <person name="Zhang G.Q."/>
            <person name="Zhang D."/>
            <person name="Liu X.D."/>
            <person name="Xu X.Y."/>
            <person name="Sun W.H."/>
            <person name="Yu X."/>
            <person name="Zhu X."/>
            <person name="Wang Z.W."/>
            <person name="Zhao X."/>
            <person name="Zhong W.Y."/>
            <person name="Chen H."/>
            <person name="Yin W.L."/>
            <person name="Huang T."/>
            <person name="Niu S.C."/>
            <person name="Liu Z.J."/>
        </authorList>
    </citation>
    <scope>NUCLEOTIDE SEQUENCE [LARGE SCALE GENOMIC DNA]</scope>
    <source>
        <strain evidence="2">Lindl</strain>
    </source>
</reference>
<dbReference type="EMBL" id="JAGFBR010000011">
    <property type="protein sequence ID" value="KAH0459139.1"/>
    <property type="molecule type" value="Genomic_DNA"/>
</dbReference>
<protein>
    <submittedName>
        <fullName evidence="2">Uncharacterized protein</fullName>
    </submittedName>
</protein>
<dbReference type="AlphaFoldDB" id="A0AAV7GUB0"/>
<gene>
    <name evidence="2" type="ORF">IEQ34_011953</name>
</gene>
<comment type="caution">
    <text evidence="2">The sequence shown here is derived from an EMBL/GenBank/DDBJ whole genome shotgun (WGS) entry which is preliminary data.</text>
</comment>
<proteinExistence type="predicted"/>